<name>A0AA37LCM9_9PEZI</name>
<organism evidence="1 2">
    <name type="scientific">Colletotrichum spaethianum</name>
    <dbReference type="NCBI Taxonomy" id="700344"/>
    <lineage>
        <taxon>Eukaryota</taxon>
        <taxon>Fungi</taxon>
        <taxon>Dikarya</taxon>
        <taxon>Ascomycota</taxon>
        <taxon>Pezizomycotina</taxon>
        <taxon>Sordariomycetes</taxon>
        <taxon>Hypocreomycetidae</taxon>
        <taxon>Glomerellales</taxon>
        <taxon>Glomerellaceae</taxon>
        <taxon>Colletotrichum</taxon>
        <taxon>Colletotrichum spaethianum species complex</taxon>
    </lineage>
</organism>
<dbReference type="RefSeq" id="XP_049128546.1">
    <property type="nucleotide sequence ID" value="XM_049272589.1"/>
</dbReference>
<dbReference type="AlphaFoldDB" id="A0AA37LCM9"/>
<reference evidence="1 2" key="1">
    <citation type="submission" date="2022-03" db="EMBL/GenBank/DDBJ databases">
        <title>Genome data of Colletotrichum spp.</title>
        <authorList>
            <person name="Utami Y.D."/>
            <person name="Hiruma K."/>
        </authorList>
    </citation>
    <scope>NUCLEOTIDE SEQUENCE [LARGE SCALE GENOMIC DNA]</scope>
    <source>
        <strain evidence="1 2">MAFF 239500</strain>
    </source>
</reference>
<dbReference type="GeneID" id="73327179"/>
<proteinExistence type="predicted"/>
<evidence type="ECO:0000313" key="1">
    <source>
        <dbReference type="EMBL" id="GKT46196.1"/>
    </source>
</evidence>
<gene>
    <name evidence="1" type="ORF">ColSpa_06377</name>
</gene>
<protein>
    <submittedName>
        <fullName evidence="1">Uncharacterized protein</fullName>
    </submittedName>
</protein>
<comment type="caution">
    <text evidence="1">The sequence shown here is derived from an EMBL/GenBank/DDBJ whole genome shotgun (WGS) entry which is preliminary data.</text>
</comment>
<accession>A0AA37LCM9</accession>
<sequence length="508" mass="57494">MARITDLSNELLLHIGSFLHLRLSAKQFFRAQREEKGRELILHEHRASFLNLCVVSKRFNGVFTRELYRFASIQSRNGPRQLLSLLRLLRFKPGLFHCIERVYLDLRPAPYGGSSLSHTQMLPMKTWAEELGLTVDNNIMTTLALWQSHDGRILSSQFSPEERRNFWQVEQNSLAVLAAILLASLHRAQEVAFSTTAGVLRHIPVCLGIAGSQSNAPQGNLLPALKSLVLRSAGTQITDIETHRLSQTEIHHLTAMWKSISEVCLNEICISQDENIDEAEKPESRVASLIFQNVHFRHGDSSIETLLVGYRNISKFGCYNTGTIFHPFGFFLPTPRRLTDALANEIRANKLKSLCIYMDPFPKIDTCRVKDVIKEESKACKPLEALGSLEAFSNLELLYIDKWSFRNGPKTNVLVKQRSKAGDLVQAEVEVHDVILTLPHSLRWLAVGGCTDGVTGSVSWFANNRRSMPHFYALAIRRCKAEGYEALTKELRGWIKFSACHFVPFELL</sequence>
<keyword evidence="2" id="KW-1185">Reference proteome</keyword>
<evidence type="ECO:0000313" key="2">
    <source>
        <dbReference type="Proteomes" id="UP001055115"/>
    </source>
</evidence>
<dbReference type="EMBL" id="BQXU01000015">
    <property type="protein sequence ID" value="GKT46196.1"/>
    <property type="molecule type" value="Genomic_DNA"/>
</dbReference>
<dbReference type="Proteomes" id="UP001055115">
    <property type="component" value="Unassembled WGS sequence"/>
</dbReference>